<name>A0A083UGY4_PSEPU</name>
<dbReference type="PROSITE" id="PS01302">
    <property type="entry name" value="UPF0758"/>
    <property type="match status" value="1"/>
</dbReference>
<dbReference type="InterPro" id="IPR037518">
    <property type="entry name" value="MPN"/>
</dbReference>
<organism evidence="8 9">
    <name type="scientific">Pseudomonas putida</name>
    <name type="common">Arthrobacter siderocapsulatus</name>
    <dbReference type="NCBI Taxonomy" id="303"/>
    <lineage>
        <taxon>Bacteria</taxon>
        <taxon>Pseudomonadati</taxon>
        <taxon>Pseudomonadota</taxon>
        <taxon>Gammaproteobacteria</taxon>
        <taxon>Pseudomonadales</taxon>
        <taxon>Pseudomonadaceae</taxon>
        <taxon>Pseudomonas</taxon>
    </lineage>
</organism>
<feature type="domain" description="MPN" evidence="6">
    <location>
        <begin position="43"/>
        <end position="165"/>
    </location>
</feature>
<keyword evidence="5" id="KW-0482">Metalloprotease</keyword>
<dbReference type="PANTHER" id="PTHR30471">
    <property type="entry name" value="DNA REPAIR PROTEIN RADC"/>
    <property type="match status" value="1"/>
</dbReference>
<dbReference type="OrthoDB" id="9804482at2"/>
<dbReference type="GO" id="GO:0008237">
    <property type="term" value="F:metallopeptidase activity"/>
    <property type="evidence" value="ECO:0007669"/>
    <property type="project" value="UniProtKB-KW"/>
</dbReference>
<dbReference type="PANTHER" id="PTHR30471:SF3">
    <property type="entry name" value="UPF0758 PROTEIN YEES-RELATED"/>
    <property type="match status" value="1"/>
</dbReference>
<evidence type="ECO:0000256" key="5">
    <source>
        <dbReference type="ARBA" id="ARBA00023049"/>
    </source>
</evidence>
<reference evidence="8 9" key="1">
    <citation type="submission" date="2015-10" db="EMBL/GenBank/DDBJ databases">
        <title>Pseudomonas putida clinical strains.</title>
        <authorList>
            <person name="Molina L."/>
            <person name="Udaondo Z."/>
        </authorList>
    </citation>
    <scope>NUCLEOTIDE SEQUENCE [LARGE SCALE GENOMIC DNA]</scope>
    <source>
        <strain evidence="8 9">HB13667</strain>
    </source>
</reference>
<reference evidence="7 10" key="2">
    <citation type="submission" date="2015-11" db="EMBL/GenBank/DDBJ databases">
        <title>Complete genome sequencing of a biphenyl-degrading bacterium, Pseudomonas putida KF715 (=NBRC110667).</title>
        <authorList>
            <person name="Suenaga H."/>
            <person name="Fujihara N."/>
            <person name="Watanabe T."/>
            <person name="Hirose J."/>
            <person name="Kimura N."/>
            <person name="Yamazoe A."/>
            <person name="Hosoyama A."/>
            <person name="Shimodaira J."/>
            <person name="Furukawa K."/>
        </authorList>
    </citation>
    <scope>NUCLEOTIDE SEQUENCE [LARGE SCALE GENOMIC DNA]</scope>
    <source>
        <strain evidence="7 10">KF715</strain>
    </source>
</reference>
<evidence type="ECO:0000313" key="10">
    <source>
        <dbReference type="Proteomes" id="UP000218731"/>
    </source>
</evidence>
<dbReference type="InterPro" id="IPR020891">
    <property type="entry name" value="UPF0758_CS"/>
</dbReference>
<evidence type="ECO:0000313" key="7">
    <source>
        <dbReference type="EMBL" id="BAW21434.1"/>
    </source>
</evidence>
<dbReference type="NCBIfam" id="TIGR00608">
    <property type="entry name" value="radc"/>
    <property type="match status" value="1"/>
</dbReference>
<keyword evidence="3" id="KW-0378">Hydrolase</keyword>
<evidence type="ECO:0000259" key="6">
    <source>
        <dbReference type="PROSITE" id="PS50249"/>
    </source>
</evidence>
<evidence type="ECO:0000256" key="2">
    <source>
        <dbReference type="ARBA" id="ARBA00022723"/>
    </source>
</evidence>
<dbReference type="AlphaFoldDB" id="A0A083UGY4"/>
<dbReference type="Proteomes" id="UP000218731">
    <property type="component" value="Chromosome 1"/>
</dbReference>
<dbReference type="PATRIC" id="fig|303.168.peg.4883"/>
<accession>A0A083UGY4</accession>
<gene>
    <name evidence="8" type="ORF">HB13667_15340</name>
    <name evidence="7" type="ORF">KF715C_ch8610</name>
</gene>
<keyword evidence="1" id="KW-0645">Protease</keyword>
<proteinExistence type="predicted"/>
<evidence type="ECO:0000256" key="3">
    <source>
        <dbReference type="ARBA" id="ARBA00022801"/>
    </source>
</evidence>
<dbReference type="CDD" id="cd08071">
    <property type="entry name" value="MPN_DUF2466"/>
    <property type="match status" value="1"/>
</dbReference>
<dbReference type="Proteomes" id="UP000050437">
    <property type="component" value="Unassembled WGS sequence"/>
</dbReference>
<dbReference type="InterPro" id="IPR025657">
    <property type="entry name" value="RadC_JAB"/>
</dbReference>
<dbReference type="PROSITE" id="PS50249">
    <property type="entry name" value="MPN"/>
    <property type="match status" value="1"/>
</dbReference>
<dbReference type="GO" id="GO:0006508">
    <property type="term" value="P:proteolysis"/>
    <property type="evidence" value="ECO:0007669"/>
    <property type="project" value="UniProtKB-KW"/>
</dbReference>
<dbReference type="Gene3D" id="3.40.140.10">
    <property type="entry name" value="Cytidine Deaminase, domain 2"/>
    <property type="match status" value="1"/>
</dbReference>
<keyword evidence="4" id="KW-0862">Zinc</keyword>
<keyword evidence="2" id="KW-0479">Metal-binding</keyword>
<dbReference type="Pfam" id="PF04002">
    <property type="entry name" value="RadC"/>
    <property type="match status" value="1"/>
</dbReference>
<evidence type="ECO:0000313" key="9">
    <source>
        <dbReference type="Proteomes" id="UP000050437"/>
    </source>
</evidence>
<evidence type="ECO:0000313" key="8">
    <source>
        <dbReference type="EMBL" id="KPM63234.1"/>
    </source>
</evidence>
<dbReference type="GO" id="GO:0046872">
    <property type="term" value="F:metal ion binding"/>
    <property type="evidence" value="ECO:0007669"/>
    <property type="project" value="UniProtKB-KW"/>
</dbReference>
<dbReference type="SUPFAM" id="SSF102712">
    <property type="entry name" value="JAB1/MPN domain"/>
    <property type="match status" value="1"/>
</dbReference>
<dbReference type="EMBL" id="AP015029">
    <property type="protein sequence ID" value="BAW21434.1"/>
    <property type="molecule type" value="Genomic_DNA"/>
</dbReference>
<dbReference type="EMBL" id="LKKS01000098">
    <property type="protein sequence ID" value="KPM63234.1"/>
    <property type="molecule type" value="Genomic_DNA"/>
</dbReference>
<evidence type="ECO:0000256" key="4">
    <source>
        <dbReference type="ARBA" id="ARBA00022833"/>
    </source>
</evidence>
<evidence type="ECO:0000256" key="1">
    <source>
        <dbReference type="ARBA" id="ARBA00022670"/>
    </source>
</evidence>
<sequence length="165" mass="18106">MKFHKLKAGEVAGSYLVDSPVSETDILRMAQQLATHRLSKGRALTDPHKVREHLQVLLQDLPHEVFAVLLLDSKHRVISFEELFRGTLDAASVYPREVVKTVLAQNAAAVILVHNHPSGDPSPSQTDLRLTQTLKNALAMVGTTTLDHFIVGHEGITSLAELGHL</sequence>
<dbReference type="RefSeq" id="WP_033044429.1">
    <property type="nucleotide sequence ID" value="NZ_AP015029.1"/>
</dbReference>
<dbReference type="InterPro" id="IPR001405">
    <property type="entry name" value="UPF0758"/>
</dbReference>
<protein>
    <submittedName>
        <fullName evidence="8">DNA repair protein RadC</fullName>
    </submittedName>
</protein>